<gene>
    <name evidence="5" type="ORF">T9A_00524</name>
</gene>
<feature type="chain" id="PRO_5046272110" description="SH3b domain-containing protein" evidence="2">
    <location>
        <begin position="19"/>
        <end position="247"/>
    </location>
</feature>
<evidence type="ECO:0000313" key="5">
    <source>
        <dbReference type="EMBL" id="KGD62233.1"/>
    </source>
</evidence>
<accession>A0ABR4WFA0</accession>
<protein>
    <recommendedName>
        <fullName evidence="7">SH3b domain-containing protein</fullName>
    </recommendedName>
</protein>
<keyword evidence="6" id="KW-1185">Reference proteome</keyword>
<evidence type="ECO:0000259" key="4">
    <source>
        <dbReference type="Pfam" id="PF13505"/>
    </source>
</evidence>
<keyword evidence="1 2" id="KW-0732">Signal</keyword>
<proteinExistence type="predicted"/>
<dbReference type="Proteomes" id="UP000029443">
    <property type="component" value="Unassembled WGS sequence"/>
</dbReference>
<dbReference type="SUPFAM" id="SSF56925">
    <property type="entry name" value="OMPA-like"/>
    <property type="match status" value="1"/>
</dbReference>
<reference evidence="5 6" key="1">
    <citation type="submission" date="2012-09" db="EMBL/GenBank/DDBJ databases">
        <title>Genome Sequence of alkane-degrading Bacterium Alcanivorax jadensis T9.</title>
        <authorList>
            <person name="Lai Q."/>
            <person name="Shao Z."/>
        </authorList>
    </citation>
    <scope>NUCLEOTIDE SEQUENCE [LARGE SCALE GENOMIC DNA]</scope>
    <source>
        <strain evidence="5 6">T9</strain>
    </source>
</reference>
<dbReference type="InterPro" id="IPR011250">
    <property type="entry name" value="OMP/PagP_B-barrel"/>
</dbReference>
<dbReference type="EMBL" id="ARXU01000002">
    <property type="protein sequence ID" value="KGD62233.1"/>
    <property type="molecule type" value="Genomic_DNA"/>
</dbReference>
<dbReference type="Gene3D" id="2.30.30.40">
    <property type="entry name" value="SH3 Domains"/>
    <property type="match status" value="1"/>
</dbReference>
<sequence>MRLVVVLLSMLVLLPVKAVSSEPSPPLQVKVAEPYVDIHTGPGRGYPVFHVVERHAPLTLLFQRAGWIKVETARGRIGWVPRKALLSTLDGSGETPELQNLGHEDFTGGHWQASVLAGELEGVTSLAVGLGYRFTENLTAEAMFTQASGNFSNTKLIDFNLQHQLFPRWRISPYTMLGTGRASIEPRATLVRPENRDETLAFAGAGLKAYLARGFVLRGEYRSYVLFTEENDNRNLEEWKLGFSLLF</sequence>
<feature type="domain" description="SH3b" evidence="3">
    <location>
        <begin position="36"/>
        <end position="83"/>
    </location>
</feature>
<evidence type="ECO:0000256" key="1">
    <source>
        <dbReference type="ARBA" id="ARBA00022729"/>
    </source>
</evidence>
<feature type="signal peptide" evidence="2">
    <location>
        <begin position="1"/>
        <end position="18"/>
    </location>
</feature>
<dbReference type="Gene3D" id="2.40.160.20">
    <property type="match status" value="1"/>
</dbReference>
<organism evidence="5 6">
    <name type="scientific">Alcanivorax jadensis T9</name>
    <dbReference type="NCBI Taxonomy" id="1177181"/>
    <lineage>
        <taxon>Bacteria</taxon>
        <taxon>Pseudomonadati</taxon>
        <taxon>Pseudomonadota</taxon>
        <taxon>Gammaproteobacteria</taxon>
        <taxon>Oceanospirillales</taxon>
        <taxon>Alcanivoracaceae</taxon>
        <taxon>Alcanivorax</taxon>
    </lineage>
</organism>
<evidence type="ECO:0000313" key="6">
    <source>
        <dbReference type="Proteomes" id="UP000029443"/>
    </source>
</evidence>
<dbReference type="InterPro" id="IPR003646">
    <property type="entry name" value="SH3-like_bac-type"/>
</dbReference>
<evidence type="ECO:0000256" key="2">
    <source>
        <dbReference type="SAM" id="SignalP"/>
    </source>
</evidence>
<dbReference type="Pfam" id="PF08239">
    <property type="entry name" value="SH3_3"/>
    <property type="match status" value="1"/>
</dbReference>
<name>A0ABR4WFA0_9GAMM</name>
<dbReference type="Pfam" id="PF13505">
    <property type="entry name" value="OMP_b-brl"/>
    <property type="match status" value="1"/>
</dbReference>
<comment type="caution">
    <text evidence="5">The sequence shown here is derived from an EMBL/GenBank/DDBJ whole genome shotgun (WGS) entry which is preliminary data.</text>
</comment>
<dbReference type="RefSeq" id="WP_035245487.1">
    <property type="nucleotide sequence ID" value="NZ_ARXU01000002.1"/>
</dbReference>
<evidence type="ECO:0000259" key="3">
    <source>
        <dbReference type="Pfam" id="PF08239"/>
    </source>
</evidence>
<evidence type="ECO:0008006" key="7">
    <source>
        <dbReference type="Google" id="ProtNLM"/>
    </source>
</evidence>
<feature type="domain" description="Outer membrane protein beta-barrel" evidence="4">
    <location>
        <begin position="124"/>
        <end position="247"/>
    </location>
</feature>
<dbReference type="InterPro" id="IPR027385">
    <property type="entry name" value="Beta-barrel_OMP"/>
</dbReference>